<reference evidence="2 3" key="1">
    <citation type="submission" date="2022-11" db="EMBL/GenBank/DDBJ databases">
        <title>Nonomuraea corallina sp. nov., a new species of the genus Nonomuraea isolated from sea side sediment in Thai sea.</title>
        <authorList>
            <person name="Ngamcharungchit C."/>
            <person name="Matsumoto A."/>
            <person name="Suriyachadkun C."/>
            <person name="Panbangred W."/>
            <person name="Inahashi Y."/>
            <person name="Intra B."/>
        </authorList>
    </citation>
    <scope>NUCLEOTIDE SEQUENCE [LARGE SCALE GENOMIC DNA]</scope>
    <source>
        <strain evidence="2 3">DSM 43553</strain>
    </source>
</reference>
<proteinExistence type="predicted"/>
<dbReference type="Proteomes" id="UP001212498">
    <property type="component" value="Unassembled WGS sequence"/>
</dbReference>
<protein>
    <submittedName>
        <fullName evidence="2">VOC family protein</fullName>
    </submittedName>
</protein>
<organism evidence="2 3">
    <name type="scientific">Nonomuraea ferruginea</name>
    <dbReference type="NCBI Taxonomy" id="46174"/>
    <lineage>
        <taxon>Bacteria</taxon>
        <taxon>Bacillati</taxon>
        <taxon>Actinomycetota</taxon>
        <taxon>Actinomycetes</taxon>
        <taxon>Streptosporangiales</taxon>
        <taxon>Streptosporangiaceae</taxon>
        <taxon>Nonomuraea</taxon>
    </lineage>
</organism>
<evidence type="ECO:0000313" key="3">
    <source>
        <dbReference type="Proteomes" id="UP001212498"/>
    </source>
</evidence>
<feature type="domain" description="Glyoxalase-like" evidence="1">
    <location>
        <begin position="6"/>
        <end position="142"/>
    </location>
</feature>
<dbReference type="PANTHER" id="PTHR35908:SF1">
    <property type="entry name" value="CONSERVED PROTEIN"/>
    <property type="match status" value="1"/>
</dbReference>
<name>A0ABT4T5W3_9ACTN</name>
<dbReference type="InterPro" id="IPR041581">
    <property type="entry name" value="Glyoxalase_6"/>
</dbReference>
<sequence>MAHDIQVVIDSQDPHNLADWWADALGWQVERQDEAFIRRQIVQGHATEADTGFHKGALVWKEGTAIRHPGGLERAPRVLFQLVPERKTVKNRIHLDVRAGAGSIDAEVERLVGKGAKVLHEGRQGPTRWVTIIDPEGNELCIA</sequence>
<evidence type="ECO:0000313" key="2">
    <source>
        <dbReference type="EMBL" id="MDA0644872.1"/>
    </source>
</evidence>
<evidence type="ECO:0000259" key="1">
    <source>
        <dbReference type="Pfam" id="PF18029"/>
    </source>
</evidence>
<keyword evidence="3" id="KW-1185">Reference proteome</keyword>
<accession>A0ABT4T5W3</accession>
<comment type="caution">
    <text evidence="2">The sequence shown here is derived from an EMBL/GenBank/DDBJ whole genome shotgun (WGS) entry which is preliminary data.</text>
</comment>
<dbReference type="PANTHER" id="PTHR35908">
    <property type="entry name" value="HYPOTHETICAL FUSION PROTEIN"/>
    <property type="match status" value="1"/>
</dbReference>
<dbReference type="Pfam" id="PF18029">
    <property type="entry name" value="Glyoxalase_6"/>
    <property type="match status" value="1"/>
</dbReference>
<dbReference type="EMBL" id="JAPNUD010000113">
    <property type="protein sequence ID" value="MDA0644872.1"/>
    <property type="molecule type" value="Genomic_DNA"/>
</dbReference>
<gene>
    <name evidence="2" type="ORF">OUY24_29965</name>
</gene>
<dbReference type="RefSeq" id="WP_219551770.1">
    <property type="nucleotide sequence ID" value="NZ_BAABFD010000042.1"/>
</dbReference>